<dbReference type="AlphaFoldDB" id="A0A449AH32"/>
<dbReference type="Proteomes" id="UP000289506">
    <property type="component" value="Plasmid 8"/>
</dbReference>
<evidence type="ECO:0000313" key="3">
    <source>
        <dbReference type="Proteomes" id="UP000289506"/>
    </source>
</evidence>
<protein>
    <submittedName>
        <fullName evidence="2">Uncharacterized protein</fullName>
    </submittedName>
</protein>
<feature type="coiled-coil region" evidence="1">
    <location>
        <begin position="129"/>
        <end position="163"/>
    </location>
</feature>
<name>A0A449AH32_9BACT</name>
<keyword evidence="1" id="KW-0175">Coiled coil</keyword>
<organism evidence="2 3">
    <name type="scientific">Mycoplasmopsis cynos</name>
    <dbReference type="NCBI Taxonomy" id="171284"/>
    <lineage>
        <taxon>Bacteria</taxon>
        <taxon>Bacillati</taxon>
        <taxon>Mycoplasmatota</taxon>
        <taxon>Mycoplasmoidales</taxon>
        <taxon>Metamycoplasmataceae</taxon>
        <taxon>Mycoplasmopsis</taxon>
    </lineage>
</organism>
<evidence type="ECO:0000313" key="2">
    <source>
        <dbReference type="EMBL" id="VEU64313.1"/>
    </source>
</evidence>
<keyword evidence="2" id="KW-0614">Plasmid</keyword>
<proteinExistence type="predicted"/>
<geneLocation type="plasmid" evidence="2 3">
    <name>8</name>
</geneLocation>
<sequence>MFLIQFILKEKQKVWCSFEELKSKNKENEFRTRINNARNVGLLRDVYADLVTEKIKQVQEEVKNSIDKTNGSDDYNDFNSKFAAIKDKNDNTVSQKKVDKDAIRQKMKRFGANQKSVKIDIKEEKDKQREKLAIQLKEQAVTLEQLEALKQETNNLYLEESDKTRTLINSIDSHINKIKNLRNLKKLEILKLLKK</sequence>
<accession>A0A449AH32</accession>
<dbReference type="EMBL" id="LR214981">
    <property type="protein sequence ID" value="VEU64313.1"/>
    <property type="molecule type" value="Genomic_DNA"/>
</dbReference>
<gene>
    <name evidence="2" type="ORF">NCTC10142_00053</name>
</gene>
<reference evidence="2 3" key="1">
    <citation type="submission" date="2019-01" db="EMBL/GenBank/DDBJ databases">
        <authorList>
            <consortium name="Pathogen Informatics"/>
        </authorList>
    </citation>
    <scope>NUCLEOTIDE SEQUENCE [LARGE SCALE GENOMIC DNA]</scope>
    <source>
        <strain evidence="2 3">NCTC10142</strain>
        <plasmid evidence="3">8</plasmid>
    </source>
</reference>
<evidence type="ECO:0000256" key="1">
    <source>
        <dbReference type="SAM" id="Coils"/>
    </source>
</evidence>
<dbReference type="RefSeq" id="WP_129720342.1">
    <property type="nucleotide sequence ID" value="NZ_LR214981.1"/>
</dbReference>